<keyword evidence="3" id="KW-1185">Reference proteome</keyword>
<evidence type="ECO:0000313" key="2">
    <source>
        <dbReference type="EMBL" id="NAS13769.1"/>
    </source>
</evidence>
<sequence>MKCITLAMLIMGLTLVNAQRKPKIKGNRSVIEVQEALPPFNAIELEDDLEVDLQKSTAPGYLITADDNLIDILKFKVEDGTLIISSFYKVTSKKKLEITIQYTELSGITLKEGILRNEDMLSTEDLFINTYGASRLQLNASAIVTHLNMEGISSADLNLDTDSLNVVLKDRVDASIYVVGEKNRLEMHKNASARMEGTMDTLDLKLYESSNFKGKSYEAAVVHASLEETSSARIYAYKNLELSAKGSPKVYLYGDPKISINEFLDTAELYKRND</sequence>
<reference evidence="2 3" key="1">
    <citation type="submission" date="2020-01" db="EMBL/GenBank/DDBJ databases">
        <title>Bacteria diversity of Porities sp.</title>
        <authorList>
            <person name="Wang G."/>
        </authorList>
    </citation>
    <scope>NUCLEOTIDE SEQUENCE [LARGE SCALE GENOMIC DNA]</scope>
    <source>
        <strain evidence="2 3">R33</strain>
    </source>
</reference>
<dbReference type="EMBL" id="WXYO01000008">
    <property type="protein sequence ID" value="NAS13769.1"/>
    <property type="molecule type" value="Genomic_DNA"/>
</dbReference>
<dbReference type="Gene3D" id="2.160.20.120">
    <property type="match status" value="1"/>
</dbReference>
<proteinExistence type="predicted"/>
<evidence type="ECO:0000259" key="1">
    <source>
        <dbReference type="Pfam" id="PF10988"/>
    </source>
</evidence>
<dbReference type="Pfam" id="PF10988">
    <property type="entry name" value="DUF2807"/>
    <property type="match status" value="1"/>
</dbReference>
<dbReference type="InterPro" id="IPR021255">
    <property type="entry name" value="DUF2807"/>
</dbReference>
<evidence type="ECO:0000313" key="3">
    <source>
        <dbReference type="Proteomes" id="UP000475249"/>
    </source>
</evidence>
<name>A0A6L9EHR2_9FLAO</name>
<dbReference type="Proteomes" id="UP000475249">
    <property type="component" value="Unassembled WGS sequence"/>
</dbReference>
<protein>
    <submittedName>
        <fullName evidence="2">DUF2807 domain-containing protein</fullName>
    </submittedName>
</protein>
<comment type="caution">
    <text evidence="2">The sequence shown here is derived from an EMBL/GenBank/DDBJ whole genome shotgun (WGS) entry which is preliminary data.</text>
</comment>
<organism evidence="2 3">
    <name type="scientific">Poritiphilus flavus</name>
    <dbReference type="NCBI Taxonomy" id="2697053"/>
    <lineage>
        <taxon>Bacteria</taxon>
        <taxon>Pseudomonadati</taxon>
        <taxon>Bacteroidota</taxon>
        <taxon>Flavobacteriia</taxon>
        <taxon>Flavobacteriales</taxon>
        <taxon>Flavobacteriaceae</taxon>
        <taxon>Poritiphilus</taxon>
    </lineage>
</organism>
<accession>A0A6L9EHR2</accession>
<gene>
    <name evidence="2" type="ORF">GTQ38_17275</name>
</gene>
<dbReference type="AlphaFoldDB" id="A0A6L9EHR2"/>
<feature type="domain" description="Putative auto-transporter adhesin head GIN" evidence="1">
    <location>
        <begin position="39"/>
        <end position="256"/>
    </location>
</feature>